<accession>A0A8T3CF80</accession>
<dbReference type="InterPro" id="IPR002156">
    <property type="entry name" value="RNaseH_domain"/>
</dbReference>
<dbReference type="PANTHER" id="PTHR48475">
    <property type="entry name" value="RIBONUCLEASE H"/>
    <property type="match status" value="1"/>
</dbReference>
<comment type="caution">
    <text evidence="2">The sequence shown here is derived from an EMBL/GenBank/DDBJ whole genome shotgun (WGS) entry which is preliminary data.</text>
</comment>
<evidence type="ECO:0000259" key="1">
    <source>
        <dbReference type="PROSITE" id="PS50879"/>
    </source>
</evidence>
<evidence type="ECO:0000313" key="3">
    <source>
        <dbReference type="Proteomes" id="UP000829196"/>
    </source>
</evidence>
<dbReference type="GO" id="GO:0004523">
    <property type="term" value="F:RNA-DNA hybrid ribonuclease activity"/>
    <property type="evidence" value="ECO:0007669"/>
    <property type="project" value="InterPro"/>
</dbReference>
<dbReference type="GO" id="GO:0003676">
    <property type="term" value="F:nucleic acid binding"/>
    <property type="evidence" value="ECO:0007669"/>
    <property type="project" value="InterPro"/>
</dbReference>
<name>A0A8T3CF80_DENNO</name>
<dbReference type="PANTHER" id="PTHR48475:SF1">
    <property type="entry name" value="RNASE H TYPE-1 DOMAIN-CONTAINING PROTEIN"/>
    <property type="match status" value="1"/>
</dbReference>
<gene>
    <name evidence="2" type="ORF">KFK09_000592</name>
</gene>
<feature type="domain" description="RNase H type-1" evidence="1">
    <location>
        <begin position="67"/>
        <end position="206"/>
    </location>
</feature>
<dbReference type="Gene3D" id="3.30.420.10">
    <property type="entry name" value="Ribonuclease H-like superfamily/Ribonuclease H"/>
    <property type="match status" value="1"/>
</dbReference>
<reference evidence="2" key="1">
    <citation type="journal article" date="2022" name="Front. Genet.">
        <title>Chromosome-Scale Assembly of the Dendrobium nobile Genome Provides Insights Into the Molecular Mechanism of the Biosynthesis of the Medicinal Active Ingredient of Dendrobium.</title>
        <authorList>
            <person name="Xu Q."/>
            <person name="Niu S.-C."/>
            <person name="Li K.-L."/>
            <person name="Zheng P.-J."/>
            <person name="Zhang X.-J."/>
            <person name="Jia Y."/>
            <person name="Liu Y."/>
            <person name="Niu Y.-X."/>
            <person name="Yu L.-H."/>
            <person name="Chen D.-F."/>
            <person name="Zhang G.-Q."/>
        </authorList>
    </citation>
    <scope>NUCLEOTIDE SEQUENCE</scope>
    <source>
        <tissue evidence="2">Leaf</tissue>
    </source>
</reference>
<sequence>MTRPALTGRLARWAVLLLQFDITYMPQKAVKGQALADFLAAHPIPADSPLNDDLPDEQMMQVKKNEKQPFWEMYFDGASSIRPARPPNIARARAGIGLTLVAPEGGIMRFSFSLTEPRTNNEAEYEALLAGLEIVIDVRIQHLQIFGDSQLVINQVLGIYKVGKVELAHYHRRALELMKQVPNVEIARVPLGQNVKADCLAKLAKEMANTNEEPPMFIGVYTRRVLEPALLQFPRAEEIPYSS</sequence>
<protein>
    <recommendedName>
        <fullName evidence="1">RNase H type-1 domain-containing protein</fullName>
    </recommendedName>
</protein>
<dbReference type="AlphaFoldDB" id="A0A8T3CF80"/>
<proteinExistence type="predicted"/>
<dbReference type="PROSITE" id="PS50879">
    <property type="entry name" value="RNASE_H_1"/>
    <property type="match status" value="1"/>
</dbReference>
<keyword evidence="3" id="KW-1185">Reference proteome</keyword>
<dbReference type="Proteomes" id="UP000829196">
    <property type="component" value="Unassembled WGS sequence"/>
</dbReference>
<dbReference type="OrthoDB" id="782197at2759"/>
<evidence type="ECO:0000313" key="2">
    <source>
        <dbReference type="EMBL" id="KAI0531043.1"/>
    </source>
</evidence>
<dbReference type="InterPro" id="IPR036397">
    <property type="entry name" value="RNaseH_sf"/>
</dbReference>
<organism evidence="2 3">
    <name type="scientific">Dendrobium nobile</name>
    <name type="common">Orchid</name>
    <dbReference type="NCBI Taxonomy" id="94219"/>
    <lineage>
        <taxon>Eukaryota</taxon>
        <taxon>Viridiplantae</taxon>
        <taxon>Streptophyta</taxon>
        <taxon>Embryophyta</taxon>
        <taxon>Tracheophyta</taxon>
        <taxon>Spermatophyta</taxon>
        <taxon>Magnoliopsida</taxon>
        <taxon>Liliopsida</taxon>
        <taxon>Asparagales</taxon>
        <taxon>Orchidaceae</taxon>
        <taxon>Epidendroideae</taxon>
        <taxon>Malaxideae</taxon>
        <taxon>Dendrobiinae</taxon>
        <taxon>Dendrobium</taxon>
    </lineage>
</organism>
<dbReference type="SUPFAM" id="SSF53098">
    <property type="entry name" value="Ribonuclease H-like"/>
    <property type="match status" value="1"/>
</dbReference>
<dbReference type="Pfam" id="PF13456">
    <property type="entry name" value="RVT_3"/>
    <property type="match status" value="1"/>
</dbReference>
<dbReference type="EMBL" id="JAGYWB010000001">
    <property type="protein sequence ID" value="KAI0531043.1"/>
    <property type="molecule type" value="Genomic_DNA"/>
</dbReference>
<dbReference type="InterPro" id="IPR012337">
    <property type="entry name" value="RNaseH-like_sf"/>
</dbReference>
<dbReference type="CDD" id="cd09279">
    <property type="entry name" value="RNase_HI_like"/>
    <property type="match status" value="1"/>
</dbReference>